<dbReference type="Proteomes" id="UP000757435">
    <property type="component" value="Unassembled WGS sequence"/>
</dbReference>
<evidence type="ECO:0000313" key="1">
    <source>
        <dbReference type="EMBL" id="MBW4662225.1"/>
    </source>
</evidence>
<gene>
    <name evidence="1" type="ORF">KME15_26530</name>
</gene>
<name>A0A951UQB6_9CYAN</name>
<reference evidence="1" key="1">
    <citation type="submission" date="2021-05" db="EMBL/GenBank/DDBJ databases">
        <authorList>
            <person name="Pietrasiak N."/>
            <person name="Ward R."/>
            <person name="Stajich J.E."/>
            <person name="Kurbessoian T."/>
        </authorList>
    </citation>
    <scope>NUCLEOTIDE SEQUENCE</scope>
    <source>
        <strain evidence="1">UHER 2000/2452</strain>
    </source>
</reference>
<dbReference type="EMBL" id="JAHHHD010000063">
    <property type="protein sequence ID" value="MBW4662225.1"/>
    <property type="molecule type" value="Genomic_DNA"/>
</dbReference>
<proteinExistence type="predicted"/>
<comment type="caution">
    <text evidence="1">The sequence shown here is derived from an EMBL/GenBank/DDBJ whole genome shotgun (WGS) entry which is preliminary data.</text>
</comment>
<sequence>MIDPPPFDRVSGNTSVTNLSNQEAATAPLLHSQLSALEGRMSRHTELFDRVTRLDFQTKQTLCQLLLTQLSAEQAQEVIDFGKSELAAREGKASSTRKPPERCTRLVLKKDYSFQKLNLAHPTQYFVYLVRRKPKLDRYIGALFYVPEGVPLSYFPDADGRIAFTPPNNIFKLVDSESSQVQVVRLVAIEPPPSGYTFERGQEDSPEIYLSLDYLDPVSYDLLRSERYHYPTCMYEGGELDRYRWKVELLVLPLDLQTRLFSSGAAQLPAAPIGTELLADVQHHESLSVSAQTAQTITQLTALADNGAIVSSTPTPPVPAMSNMPRPKKFILTELPKANTATYYLTEPQQRDEVLERLRLFAAISELAMPHAKWVIEGRSDSGIYRLTNSKTKRLIVQFAAHETAVTLQNSFPVIMTAFRDLARSASQASQRMTREQQSVMHKLHVEMGLPHKNPLEILEKLFGVTFRDTPLT</sequence>
<protein>
    <submittedName>
        <fullName evidence="1">Uncharacterized protein</fullName>
    </submittedName>
</protein>
<dbReference type="AlphaFoldDB" id="A0A951UQB6"/>
<accession>A0A951UQB6</accession>
<organism evidence="1 2">
    <name type="scientific">Drouetiella hepatica Uher 2000/2452</name>
    <dbReference type="NCBI Taxonomy" id="904376"/>
    <lineage>
        <taxon>Bacteria</taxon>
        <taxon>Bacillati</taxon>
        <taxon>Cyanobacteriota</taxon>
        <taxon>Cyanophyceae</taxon>
        <taxon>Oculatellales</taxon>
        <taxon>Oculatellaceae</taxon>
        <taxon>Drouetiella</taxon>
    </lineage>
</organism>
<reference evidence="1" key="2">
    <citation type="journal article" date="2022" name="Microbiol. Resour. Announc.">
        <title>Metagenome Sequencing to Explore Phylogenomics of Terrestrial Cyanobacteria.</title>
        <authorList>
            <person name="Ward R.D."/>
            <person name="Stajich J.E."/>
            <person name="Johansen J.R."/>
            <person name="Huntemann M."/>
            <person name="Clum A."/>
            <person name="Foster B."/>
            <person name="Foster B."/>
            <person name="Roux S."/>
            <person name="Palaniappan K."/>
            <person name="Varghese N."/>
            <person name="Mukherjee S."/>
            <person name="Reddy T.B.K."/>
            <person name="Daum C."/>
            <person name="Copeland A."/>
            <person name="Chen I.A."/>
            <person name="Ivanova N.N."/>
            <person name="Kyrpides N.C."/>
            <person name="Shapiro N."/>
            <person name="Eloe-Fadrosh E.A."/>
            <person name="Pietrasiak N."/>
        </authorList>
    </citation>
    <scope>NUCLEOTIDE SEQUENCE</scope>
    <source>
        <strain evidence="1">UHER 2000/2452</strain>
    </source>
</reference>
<evidence type="ECO:0000313" key="2">
    <source>
        <dbReference type="Proteomes" id="UP000757435"/>
    </source>
</evidence>